<dbReference type="InterPro" id="IPR019861">
    <property type="entry name" value="PorP/SprF_Bacteroidetes"/>
</dbReference>
<protein>
    <submittedName>
        <fullName evidence="2">Type IX secretion system membrane protein PorP/SprF</fullName>
    </submittedName>
</protein>
<feature type="signal peptide" evidence="1">
    <location>
        <begin position="1"/>
        <end position="20"/>
    </location>
</feature>
<sequence>MKYAYLMLGCLLLASIETKAQQDAMYTQYMFNMMGVNPAYAGSRGILSATAMYRRQWVGVEGAPETTTISFDMATRDNKIGLGIQAFNDQIGITKTTGFYATYAYRIRFEDKGSLAIGLQGGISNYRANLTKVDLIDGGDPAFAQNINALLPSFGAGIYYNSDRFYVGFSVPNLVKSYLRKDQIYYVADVIAKKYMHFFFIAGYVFDLGENFKLKPSTLVKAVRGAPIQLDVNANLWIKDIVAVGASYRTGDAVSGLLEIQATNQLRIGYAYDHTVSNLVKYNQGTHEIMLRYEFGWEKGKVLSPRYF</sequence>
<dbReference type="RefSeq" id="WP_149842068.1">
    <property type="nucleotide sequence ID" value="NZ_VUOC01000004.1"/>
</dbReference>
<keyword evidence="1" id="KW-0732">Signal</keyword>
<dbReference type="EMBL" id="VUOC01000004">
    <property type="protein sequence ID" value="KAA2240889.1"/>
    <property type="molecule type" value="Genomic_DNA"/>
</dbReference>
<dbReference type="Pfam" id="PF11751">
    <property type="entry name" value="PorP_SprF"/>
    <property type="match status" value="1"/>
</dbReference>
<dbReference type="AlphaFoldDB" id="A0A5B2VRW5"/>
<dbReference type="NCBIfam" id="TIGR03519">
    <property type="entry name" value="T9SS_PorP_fam"/>
    <property type="match status" value="1"/>
</dbReference>
<evidence type="ECO:0000313" key="3">
    <source>
        <dbReference type="Proteomes" id="UP000324611"/>
    </source>
</evidence>
<organism evidence="2 3">
    <name type="scientific">Chitinophaga agrisoli</name>
    <dbReference type="NCBI Taxonomy" id="2607653"/>
    <lineage>
        <taxon>Bacteria</taxon>
        <taxon>Pseudomonadati</taxon>
        <taxon>Bacteroidota</taxon>
        <taxon>Chitinophagia</taxon>
        <taxon>Chitinophagales</taxon>
        <taxon>Chitinophagaceae</taxon>
        <taxon>Chitinophaga</taxon>
    </lineage>
</organism>
<feature type="chain" id="PRO_5022963205" evidence="1">
    <location>
        <begin position="21"/>
        <end position="308"/>
    </location>
</feature>
<reference evidence="2 3" key="2">
    <citation type="submission" date="2019-09" db="EMBL/GenBank/DDBJ databases">
        <authorList>
            <person name="Jin C."/>
        </authorList>
    </citation>
    <scope>NUCLEOTIDE SEQUENCE [LARGE SCALE GENOMIC DNA]</scope>
    <source>
        <strain evidence="2 3">BN140078</strain>
    </source>
</reference>
<reference evidence="2 3" key="1">
    <citation type="submission" date="2019-09" db="EMBL/GenBank/DDBJ databases">
        <title>Chitinophaga ginsengihumi sp. nov., isolated from soil of ginseng rhizosphere.</title>
        <authorList>
            <person name="Lee J."/>
        </authorList>
    </citation>
    <scope>NUCLEOTIDE SEQUENCE [LARGE SCALE GENOMIC DNA]</scope>
    <source>
        <strain evidence="2 3">BN140078</strain>
    </source>
</reference>
<proteinExistence type="predicted"/>
<evidence type="ECO:0000256" key="1">
    <source>
        <dbReference type="SAM" id="SignalP"/>
    </source>
</evidence>
<keyword evidence="3" id="KW-1185">Reference proteome</keyword>
<gene>
    <name evidence="2" type="ORF">F0L74_32700</name>
</gene>
<comment type="caution">
    <text evidence="2">The sequence shown here is derived from an EMBL/GenBank/DDBJ whole genome shotgun (WGS) entry which is preliminary data.</text>
</comment>
<evidence type="ECO:0000313" key="2">
    <source>
        <dbReference type="EMBL" id="KAA2240889.1"/>
    </source>
</evidence>
<accession>A0A5B2VRW5</accession>
<dbReference type="Proteomes" id="UP000324611">
    <property type="component" value="Unassembled WGS sequence"/>
</dbReference>
<name>A0A5B2VRW5_9BACT</name>